<dbReference type="GO" id="GO:0003723">
    <property type="term" value="F:RNA binding"/>
    <property type="evidence" value="ECO:0007669"/>
    <property type="project" value="UniProtKB-KW"/>
</dbReference>
<reference evidence="3 4" key="1">
    <citation type="journal article" date="2018" name="Syst. Appl. Microbiol.">
        <title>Corynebacterium heidelbergense sp. nov., isolated from the preen glands of Egyptian geese (Alopochen aegyptiacus).</title>
        <authorList>
            <person name="Braun M.S."/>
            <person name="Wang E."/>
            <person name="Zimmermann S."/>
            <person name="Wink M."/>
        </authorList>
    </citation>
    <scope>NUCLEOTIDE SEQUENCE [LARGE SCALE GENOMIC DNA]</scope>
    <source>
        <strain evidence="3 4">647</strain>
    </source>
</reference>
<organism evidence="3 4">
    <name type="scientific">Corynebacterium heidelbergense</name>
    <dbReference type="NCBI Taxonomy" id="2055947"/>
    <lineage>
        <taxon>Bacteria</taxon>
        <taxon>Bacillati</taxon>
        <taxon>Actinomycetota</taxon>
        <taxon>Actinomycetes</taxon>
        <taxon>Mycobacteriales</taxon>
        <taxon>Corynebacteriaceae</taxon>
        <taxon>Corynebacterium</taxon>
    </lineage>
</organism>
<dbReference type="EMBL" id="QHCV01000051">
    <property type="protein sequence ID" value="RAV31887.1"/>
    <property type="molecule type" value="Genomic_DNA"/>
</dbReference>
<feature type="compositionally biased region" description="Polar residues" evidence="2">
    <location>
        <begin position="13"/>
        <end position="29"/>
    </location>
</feature>
<dbReference type="Proteomes" id="UP000251577">
    <property type="component" value="Unassembled WGS sequence"/>
</dbReference>
<dbReference type="SUPFAM" id="SSF55174">
    <property type="entry name" value="Alpha-L RNA-binding motif"/>
    <property type="match status" value="1"/>
</dbReference>
<keyword evidence="1" id="KW-0694">RNA-binding</keyword>
<evidence type="ECO:0000256" key="1">
    <source>
        <dbReference type="PROSITE-ProRule" id="PRU00182"/>
    </source>
</evidence>
<feature type="region of interest" description="Disordered" evidence="2">
    <location>
        <begin position="111"/>
        <end position="146"/>
    </location>
</feature>
<feature type="region of interest" description="Disordered" evidence="2">
    <location>
        <begin position="1"/>
        <end position="34"/>
    </location>
</feature>
<dbReference type="AlphaFoldDB" id="A0A364V5I1"/>
<dbReference type="Pfam" id="PF13275">
    <property type="entry name" value="S4_2"/>
    <property type="match status" value="1"/>
</dbReference>
<evidence type="ECO:0000256" key="2">
    <source>
        <dbReference type="SAM" id="MobiDB-lite"/>
    </source>
</evidence>
<comment type="caution">
    <text evidence="3">The sequence shown here is derived from an EMBL/GenBank/DDBJ whole genome shotgun (WGS) entry which is preliminary data.</text>
</comment>
<evidence type="ECO:0000313" key="4">
    <source>
        <dbReference type="Proteomes" id="UP000251577"/>
    </source>
</evidence>
<feature type="compositionally biased region" description="Acidic residues" evidence="2">
    <location>
        <begin position="120"/>
        <end position="130"/>
    </location>
</feature>
<dbReference type="InterPro" id="IPR036986">
    <property type="entry name" value="S4_RNA-bd_sf"/>
</dbReference>
<accession>A0A364V5I1</accession>
<dbReference type="Gene3D" id="3.10.290.10">
    <property type="entry name" value="RNA-binding S4 domain"/>
    <property type="match status" value="1"/>
</dbReference>
<name>A0A364V5I1_9CORY</name>
<proteinExistence type="predicted"/>
<keyword evidence="4" id="KW-1185">Reference proteome</keyword>
<protein>
    <submittedName>
        <fullName evidence="3">RNA-binding S4 domain-containing protein</fullName>
    </submittedName>
</protein>
<sequence>MDKPHASADSAHPQATPSAGSLPPNSTGDNPAFDLSAHSVSIRDEEIRLGQFLKLANLVDTGGLVKELIAEGAVRVNGQLCTQRGKVLRDGDVASVVDTATGSVLGSARVAAGDSGGTPDSEDDLGEYFDEATANDGFDPEKWRNM</sequence>
<gene>
    <name evidence="3" type="ORF">DLJ54_06025</name>
</gene>
<dbReference type="PROSITE" id="PS50889">
    <property type="entry name" value="S4"/>
    <property type="match status" value="1"/>
</dbReference>
<evidence type="ECO:0000313" key="3">
    <source>
        <dbReference type="EMBL" id="RAV31887.1"/>
    </source>
</evidence>
<dbReference type="CDD" id="cd00165">
    <property type="entry name" value="S4"/>
    <property type="match status" value="1"/>
</dbReference>